<dbReference type="InterPro" id="IPR029068">
    <property type="entry name" value="Glyas_Bleomycin-R_OHBP_Dase"/>
</dbReference>
<sequence>MPGAGKGVDQICFVVPDIEASMRYWASVLGVGPFFHLRRSATRNLFFKGERTAVVSSTALAQAGGVQVEFIQLLNDVPSAYRDVLPHGLGSLHHVGRFVEDYQDTKRRLMDGGLELVQEGDAGPTINFCYLGRTGGSEPLLELIEIPGLRSFFDLISAAARDWDGVEAIREVTPNL</sequence>
<dbReference type="PROSITE" id="PS51819">
    <property type="entry name" value="VOC"/>
    <property type="match status" value="1"/>
</dbReference>
<evidence type="ECO:0000313" key="3">
    <source>
        <dbReference type="Proteomes" id="UP000188929"/>
    </source>
</evidence>
<name>A0A1V2I7X0_9ACTN</name>
<dbReference type="Gene3D" id="3.10.180.10">
    <property type="entry name" value="2,3-Dihydroxybiphenyl 1,2-Dioxygenase, domain 1"/>
    <property type="match status" value="1"/>
</dbReference>
<accession>A0A1V2I7X0</accession>
<dbReference type="Pfam" id="PF13669">
    <property type="entry name" value="Glyoxalase_4"/>
    <property type="match status" value="1"/>
</dbReference>
<dbReference type="InterPro" id="IPR037523">
    <property type="entry name" value="VOC_core"/>
</dbReference>
<protein>
    <recommendedName>
        <fullName evidence="1">VOC domain-containing protein</fullName>
    </recommendedName>
</protein>
<evidence type="ECO:0000259" key="1">
    <source>
        <dbReference type="PROSITE" id="PS51819"/>
    </source>
</evidence>
<organism evidence="2 3">
    <name type="scientific">Pseudofrankia asymbiotica</name>
    <dbReference type="NCBI Taxonomy" id="1834516"/>
    <lineage>
        <taxon>Bacteria</taxon>
        <taxon>Bacillati</taxon>
        <taxon>Actinomycetota</taxon>
        <taxon>Actinomycetes</taxon>
        <taxon>Frankiales</taxon>
        <taxon>Frankiaceae</taxon>
        <taxon>Pseudofrankia</taxon>
    </lineage>
</organism>
<keyword evidence="3" id="KW-1185">Reference proteome</keyword>
<dbReference type="AlphaFoldDB" id="A0A1V2I7X0"/>
<reference evidence="3" key="1">
    <citation type="submission" date="2016-10" db="EMBL/GenBank/DDBJ databases">
        <title>Frankia sp. NRRL B-16386 Genome sequencing.</title>
        <authorList>
            <person name="Ghodhbane-Gtari F."/>
            <person name="Swanson E."/>
            <person name="Gueddou A."/>
            <person name="Hezbri K."/>
            <person name="Ktari K."/>
            <person name="Nouioui I."/>
            <person name="Morris K."/>
            <person name="Simpson S."/>
            <person name="Abebe-Akele F."/>
            <person name="Thomas K."/>
            <person name="Gtari M."/>
            <person name="Tisa L.S."/>
        </authorList>
    </citation>
    <scope>NUCLEOTIDE SEQUENCE [LARGE SCALE GENOMIC DNA]</scope>
    <source>
        <strain evidence="3">NRRL B-16386</strain>
    </source>
</reference>
<feature type="domain" description="VOC" evidence="1">
    <location>
        <begin position="7"/>
        <end position="146"/>
    </location>
</feature>
<dbReference type="Proteomes" id="UP000188929">
    <property type="component" value="Unassembled WGS sequence"/>
</dbReference>
<proteinExistence type="predicted"/>
<dbReference type="SUPFAM" id="SSF54593">
    <property type="entry name" value="Glyoxalase/Bleomycin resistance protein/Dihydroxybiphenyl dioxygenase"/>
    <property type="match status" value="1"/>
</dbReference>
<dbReference type="EMBL" id="MOMC01000043">
    <property type="protein sequence ID" value="ONH28086.1"/>
    <property type="molecule type" value="Genomic_DNA"/>
</dbReference>
<dbReference type="STRING" id="1834516.BL253_20740"/>
<evidence type="ECO:0000313" key="2">
    <source>
        <dbReference type="EMBL" id="ONH28086.1"/>
    </source>
</evidence>
<comment type="caution">
    <text evidence="2">The sequence shown here is derived from an EMBL/GenBank/DDBJ whole genome shotgun (WGS) entry which is preliminary data.</text>
</comment>
<gene>
    <name evidence="2" type="ORF">BL253_20740</name>
</gene>